<evidence type="ECO:0000256" key="5">
    <source>
        <dbReference type="ARBA" id="ARBA00023136"/>
    </source>
</evidence>
<reference evidence="8 9" key="1">
    <citation type="submission" date="2018-07" db="EMBL/GenBank/DDBJ databases">
        <title>Genomic Encyclopedia of Type Strains, Phase IV (KMG-IV): sequencing the most valuable type-strain genomes for metagenomic binning, comparative biology and taxonomic classification.</title>
        <authorList>
            <person name="Goeker M."/>
        </authorList>
    </citation>
    <scope>NUCLEOTIDE SEQUENCE [LARGE SCALE GENOMIC DNA]</scope>
    <source>
        <strain evidence="8 9">DSM 14364</strain>
    </source>
</reference>
<dbReference type="PANTHER" id="PTHR21716:SF61">
    <property type="entry name" value="BLR8064 PROTEIN"/>
    <property type="match status" value="1"/>
</dbReference>
<sequence length="379" mass="40032">MDAPKAPASASSRPLPGASPDAPDARTRRRTRFIGAGLLAALALWMSQSYLASLGWAVIIALSVWPLYRRIEHHRRDAPILTPLLVTGLLAVVLLVPIALVLVEFGREAQSIVAWMENAQQHGIPVPGWAQRLPFLGHVLDVWWRTHLSVPQAAGELFGSLDTGTVTAWSKTLGSALATRLLHAFITFMALFMLLRHGERIGIHVLEVTDRWLGRPGEKLAEKMAAAVRGTVNGTILVAIGEGLLIGAGFVIAGVPHAVLFAILTTAFAMLPLGAWFAFGAAALVHVLSGGTILSAAAVLGWGAAVMLVGDNVVQPALIGGSVRLPFLWTLVGILGGLETFGLIGLFLGPVIMAALLTVWRSQVAVAPEAIDRPPSAAP</sequence>
<feature type="transmembrane region" description="Helical" evidence="7">
    <location>
        <begin position="258"/>
        <end position="279"/>
    </location>
</feature>
<dbReference type="AlphaFoldDB" id="A0A370HUG8"/>
<evidence type="ECO:0000256" key="4">
    <source>
        <dbReference type="ARBA" id="ARBA00022989"/>
    </source>
</evidence>
<protein>
    <submittedName>
        <fullName evidence="8">Putative PurR-regulated permease PerM</fullName>
    </submittedName>
</protein>
<feature type="transmembrane region" description="Helical" evidence="7">
    <location>
        <begin position="327"/>
        <end position="360"/>
    </location>
</feature>
<dbReference type="OrthoDB" id="106838at2"/>
<name>A0A370HUG8_9HYPH</name>
<feature type="transmembrane region" description="Helical" evidence="7">
    <location>
        <begin position="286"/>
        <end position="307"/>
    </location>
</feature>
<feature type="transmembrane region" description="Helical" evidence="7">
    <location>
        <begin position="80"/>
        <end position="103"/>
    </location>
</feature>
<keyword evidence="3 7" id="KW-0812">Transmembrane</keyword>
<keyword evidence="4 7" id="KW-1133">Transmembrane helix</keyword>
<proteinExistence type="inferred from homology"/>
<comment type="caution">
    <text evidence="8">The sequence shown here is derived from an EMBL/GenBank/DDBJ whole genome shotgun (WGS) entry which is preliminary data.</text>
</comment>
<evidence type="ECO:0000256" key="2">
    <source>
        <dbReference type="ARBA" id="ARBA00009773"/>
    </source>
</evidence>
<feature type="transmembrane region" description="Helical" evidence="7">
    <location>
        <begin position="232"/>
        <end position="252"/>
    </location>
</feature>
<evidence type="ECO:0000313" key="8">
    <source>
        <dbReference type="EMBL" id="RDI62163.1"/>
    </source>
</evidence>
<feature type="transmembrane region" description="Helical" evidence="7">
    <location>
        <begin position="50"/>
        <end position="68"/>
    </location>
</feature>
<evidence type="ECO:0000256" key="3">
    <source>
        <dbReference type="ARBA" id="ARBA00022692"/>
    </source>
</evidence>
<gene>
    <name evidence="8" type="ORF">DES45_101431</name>
</gene>
<evidence type="ECO:0000313" key="9">
    <source>
        <dbReference type="Proteomes" id="UP000254925"/>
    </source>
</evidence>
<dbReference type="RefSeq" id="WP_114768311.1">
    <property type="nucleotide sequence ID" value="NZ_QQBB01000001.1"/>
</dbReference>
<dbReference type="Pfam" id="PF01594">
    <property type="entry name" value="AI-2E_transport"/>
    <property type="match status" value="1"/>
</dbReference>
<dbReference type="GO" id="GO:0016020">
    <property type="term" value="C:membrane"/>
    <property type="evidence" value="ECO:0007669"/>
    <property type="project" value="UniProtKB-SubCell"/>
</dbReference>
<dbReference type="InterPro" id="IPR002549">
    <property type="entry name" value="AI-2E-like"/>
</dbReference>
<feature type="transmembrane region" description="Helical" evidence="7">
    <location>
        <begin position="177"/>
        <end position="195"/>
    </location>
</feature>
<evidence type="ECO:0000256" key="7">
    <source>
        <dbReference type="SAM" id="Phobius"/>
    </source>
</evidence>
<evidence type="ECO:0000256" key="1">
    <source>
        <dbReference type="ARBA" id="ARBA00004141"/>
    </source>
</evidence>
<dbReference type="EMBL" id="QQBB01000001">
    <property type="protein sequence ID" value="RDI62163.1"/>
    <property type="molecule type" value="Genomic_DNA"/>
</dbReference>
<dbReference type="Proteomes" id="UP000254925">
    <property type="component" value="Unassembled WGS sequence"/>
</dbReference>
<dbReference type="PANTHER" id="PTHR21716">
    <property type="entry name" value="TRANSMEMBRANE PROTEIN"/>
    <property type="match status" value="1"/>
</dbReference>
<evidence type="ECO:0000256" key="6">
    <source>
        <dbReference type="SAM" id="MobiDB-lite"/>
    </source>
</evidence>
<feature type="region of interest" description="Disordered" evidence="6">
    <location>
        <begin position="1"/>
        <end position="26"/>
    </location>
</feature>
<organism evidence="8 9">
    <name type="scientific">Microvirga subterranea</name>
    <dbReference type="NCBI Taxonomy" id="186651"/>
    <lineage>
        <taxon>Bacteria</taxon>
        <taxon>Pseudomonadati</taxon>
        <taxon>Pseudomonadota</taxon>
        <taxon>Alphaproteobacteria</taxon>
        <taxon>Hyphomicrobiales</taxon>
        <taxon>Methylobacteriaceae</taxon>
        <taxon>Microvirga</taxon>
    </lineage>
</organism>
<keyword evidence="9" id="KW-1185">Reference proteome</keyword>
<feature type="compositionally biased region" description="Low complexity" evidence="6">
    <location>
        <begin position="1"/>
        <end position="22"/>
    </location>
</feature>
<accession>A0A370HUG8</accession>
<comment type="subcellular location">
    <subcellularLocation>
        <location evidence="1">Membrane</location>
        <topology evidence="1">Multi-pass membrane protein</topology>
    </subcellularLocation>
</comment>
<keyword evidence="5 7" id="KW-0472">Membrane</keyword>
<comment type="similarity">
    <text evidence="2">Belongs to the autoinducer-2 exporter (AI-2E) (TC 2.A.86) family.</text>
</comment>